<evidence type="ECO:0008006" key="4">
    <source>
        <dbReference type="Google" id="ProtNLM"/>
    </source>
</evidence>
<name>A0A7S9KRN1_EPIFF</name>
<dbReference type="AlphaFoldDB" id="A0A7S9KRN1"/>
<reference evidence="2 3" key="1">
    <citation type="journal article" date="2018" name="PLoS Genet.">
        <title>Repeat elements organise 3D genome structure and mediate transcription in the filamentous fungus Epichloe festucae.</title>
        <authorList>
            <person name="Winter D.J."/>
            <person name="Ganley A.R.D."/>
            <person name="Young C.A."/>
            <person name="Liachko I."/>
            <person name="Schardl C.L."/>
            <person name="Dupont P.Y."/>
            <person name="Berry D."/>
            <person name="Ram A."/>
            <person name="Scott B."/>
            <person name="Cox M.P."/>
        </authorList>
    </citation>
    <scope>NUCLEOTIDE SEQUENCE [LARGE SCALE GENOMIC DNA]</scope>
    <source>
        <strain evidence="2 3">Fl1</strain>
    </source>
</reference>
<organism evidence="2 3">
    <name type="scientific">Epichloe festucae (strain Fl1)</name>
    <dbReference type="NCBI Taxonomy" id="877507"/>
    <lineage>
        <taxon>Eukaryota</taxon>
        <taxon>Fungi</taxon>
        <taxon>Dikarya</taxon>
        <taxon>Ascomycota</taxon>
        <taxon>Pezizomycotina</taxon>
        <taxon>Sordariomycetes</taxon>
        <taxon>Hypocreomycetidae</taxon>
        <taxon>Hypocreales</taxon>
        <taxon>Clavicipitaceae</taxon>
        <taxon>Epichloe</taxon>
    </lineage>
</organism>
<proteinExistence type="predicted"/>
<feature type="region of interest" description="Disordered" evidence="1">
    <location>
        <begin position="501"/>
        <end position="640"/>
    </location>
</feature>
<evidence type="ECO:0000313" key="3">
    <source>
        <dbReference type="Proteomes" id="UP000594364"/>
    </source>
</evidence>
<feature type="region of interest" description="Disordered" evidence="1">
    <location>
        <begin position="320"/>
        <end position="339"/>
    </location>
</feature>
<gene>
    <name evidence="2" type="ORF">C2857_002091</name>
</gene>
<accession>A0A7S9KRN1</accession>
<dbReference type="EMBL" id="CP031387">
    <property type="protein sequence ID" value="QPG99563.1"/>
    <property type="molecule type" value="Genomic_DNA"/>
</dbReference>
<feature type="compositionally biased region" description="Polar residues" evidence="1">
    <location>
        <begin position="118"/>
        <end position="134"/>
    </location>
</feature>
<dbReference type="Proteomes" id="UP000594364">
    <property type="component" value="Chromosome 3"/>
</dbReference>
<feature type="compositionally biased region" description="Basic and acidic residues" evidence="1">
    <location>
        <begin position="620"/>
        <end position="640"/>
    </location>
</feature>
<feature type="compositionally biased region" description="Low complexity" evidence="1">
    <location>
        <begin position="135"/>
        <end position="146"/>
    </location>
</feature>
<feature type="compositionally biased region" description="Basic and acidic residues" evidence="1">
    <location>
        <begin position="546"/>
        <end position="555"/>
    </location>
</feature>
<feature type="region of interest" description="Disordered" evidence="1">
    <location>
        <begin position="117"/>
        <end position="160"/>
    </location>
</feature>
<feature type="region of interest" description="Disordered" evidence="1">
    <location>
        <begin position="291"/>
        <end position="311"/>
    </location>
</feature>
<keyword evidence="3" id="KW-1185">Reference proteome</keyword>
<feature type="compositionally biased region" description="Polar residues" evidence="1">
    <location>
        <begin position="412"/>
        <end position="425"/>
    </location>
</feature>
<evidence type="ECO:0000256" key="1">
    <source>
        <dbReference type="SAM" id="MobiDB-lite"/>
    </source>
</evidence>
<feature type="region of interest" description="Disordered" evidence="1">
    <location>
        <begin position="366"/>
        <end position="456"/>
    </location>
</feature>
<feature type="compositionally biased region" description="Polar residues" evidence="1">
    <location>
        <begin position="511"/>
        <end position="520"/>
    </location>
</feature>
<sequence length="671" mass="74553">MTNTTSPVDLGESAIIDSSPVGVGDANDSVVGGSPSLSFASFPSSGATFITCTSSRSSTNSQHRHSLLPAALRRFSPLRQPENIDEGMDHIVGCQLQSRRHRCLSGMRLLDRNMFEQAPTSSPKPQPRSINQSNSPVRSASKSWRSSSDRRCTSLDGFSPTMSMTKEEFEALPPTIQRKYFSTLERLRIARSLEYNELDSPVQEELDGPLAAPSFDDEDQQPTLKLGFGQDELENAPHRRIQAKNNPLRIYASSERNFVKRYHSSGDIPSAQRVRQCVILDATEDSILRLGNRQPQTPEPEYPPTISSTNSRPKLAKMVSFSPDHSSATGPTGPDLTKSADSMFGSFRWLEESGDLDLRLVLDDDHIDPRNQDAPAQAKRNPSFRRHLSISKLPFGNRTSVSMSRPTAKDASATTSVAASPQASVPGSPAQGHARRRSRALSLITPNKQPVPDPSSFVDQAAAHYQDPDARMKLRVYLASPHKFDEAVEFGFPSIEEVQSKENIGSHKRVASQQERSSSRLGKLQPFTEDDRSSMYSDEGSATEPESPRTPETMEKPLPIRPAQKSQDEESPVPKADYAQAPAVSREMTLRMTLTRPDLRANEEQIYGWQKTSNGRKPSQAKDEPESPESFAREGHSKESIERQFAAMDLEDLLTNDDGMMKRFWNRVRRT</sequence>
<dbReference type="OrthoDB" id="5380370at2759"/>
<protein>
    <recommendedName>
        <fullName evidence="4">Mucin</fullName>
    </recommendedName>
</protein>
<evidence type="ECO:0000313" key="2">
    <source>
        <dbReference type="EMBL" id="QPG99563.1"/>
    </source>
</evidence>